<dbReference type="Gene3D" id="3.30.40.10">
    <property type="entry name" value="Zinc/RING finger domain, C3HC4 (zinc finger)"/>
    <property type="match status" value="1"/>
</dbReference>
<reference evidence="2" key="1">
    <citation type="submission" date="2021-03" db="EMBL/GenBank/DDBJ databases">
        <title>Comparative genomics and phylogenomic investigation of the class Geoglossomycetes provide insights into ecological specialization and systematics.</title>
        <authorList>
            <person name="Melie T."/>
            <person name="Pirro S."/>
            <person name="Miller A.N."/>
            <person name="Quandt A."/>
        </authorList>
    </citation>
    <scope>NUCLEOTIDE SEQUENCE</scope>
    <source>
        <strain evidence="2">CAQ_001_2017</strain>
    </source>
</reference>
<evidence type="ECO:0000256" key="1">
    <source>
        <dbReference type="SAM" id="MobiDB-lite"/>
    </source>
</evidence>
<feature type="compositionally biased region" description="Basic and acidic residues" evidence="1">
    <location>
        <begin position="118"/>
        <end position="136"/>
    </location>
</feature>
<sequence length="259" mass="28659">MESVGHARNDKVWLEQYCAQFPLNEFGLGQVPAPSLQGIPPSDTSPKEARSKPNATLYPPPKTGEISGSGGHGVRPQRDLSRAGGTEVLQTAKDKVIEATRVSRFSRLFSSQSPFERQPQKPKESKELKGLVEPKPEVPPLPAVVPRKPRNSTPVVPRHDYKLLTLGVEELTVECAIDRADLPPGEMYQLPECDCLICATCLEGAFRHGLEGEAYLCPAKCPNHSIRIPDELMEKCGKFSNQEVRSYKERVVEFSTLDK</sequence>
<proteinExistence type="predicted"/>
<organism evidence="2 3">
    <name type="scientific">Trichoglossum hirsutum</name>
    <dbReference type="NCBI Taxonomy" id="265104"/>
    <lineage>
        <taxon>Eukaryota</taxon>
        <taxon>Fungi</taxon>
        <taxon>Dikarya</taxon>
        <taxon>Ascomycota</taxon>
        <taxon>Pezizomycotina</taxon>
        <taxon>Geoglossomycetes</taxon>
        <taxon>Geoglossales</taxon>
        <taxon>Geoglossaceae</taxon>
        <taxon>Trichoglossum</taxon>
    </lineage>
</organism>
<evidence type="ECO:0000313" key="3">
    <source>
        <dbReference type="Proteomes" id="UP000750711"/>
    </source>
</evidence>
<gene>
    <name evidence="2" type="ORF">GP486_004449</name>
</gene>
<name>A0A9P8LAZ1_9PEZI</name>
<dbReference type="InterPro" id="IPR013083">
    <property type="entry name" value="Znf_RING/FYVE/PHD"/>
</dbReference>
<dbReference type="Proteomes" id="UP000750711">
    <property type="component" value="Unassembled WGS sequence"/>
</dbReference>
<accession>A0A9P8LAZ1</accession>
<feature type="non-terminal residue" evidence="2">
    <location>
        <position position="259"/>
    </location>
</feature>
<feature type="region of interest" description="Disordered" evidence="1">
    <location>
        <begin position="110"/>
        <end position="152"/>
    </location>
</feature>
<evidence type="ECO:0000313" key="2">
    <source>
        <dbReference type="EMBL" id="KAH0558928.1"/>
    </source>
</evidence>
<comment type="caution">
    <text evidence="2">The sequence shown here is derived from an EMBL/GenBank/DDBJ whole genome shotgun (WGS) entry which is preliminary data.</text>
</comment>
<dbReference type="AlphaFoldDB" id="A0A9P8LAZ1"/>
<dbReference type="EMBL" id="JAGHQM010000701">
    <property type="protein sequence ID" value="KAH0558928.1"/>
    <property type="molecule type" value="Genomic_DNA"/>
</dbReference>
<feature type="region of interest" description="Disordered" evidence="1">
    <location>
        <begin position="29"/>
        <end position="87"/>
    </location>
</feature>
<protein>
    <submittedName>
        <fullName evidence="2">Uncharacterized protein</fullName>
    </submittedName>
</protein>
<keyword evidence="3" id="KW-1185">Reference proteome</keyword>